<dbReference type="Pfam" id="PF07690">
    <property type="entry name" value="MFS_1"/>
    <property type="match status" value="1"/>
</dbReference>
<dbReference type="GO" id="GO:0022857">
    <property type="term" value="F:transmembrane transporter activity"/>
    <property type="evidence" value="ECO:0007669"/>
    <property type="project" value="InterPro"/>
</dbReference>
<dbReference type="EMBL" id="QEAO01000001">
    <property type="protein sequence ID" value="TPX38349.1"/>
    <property type="molecule type" value="Genomic_DNA"/>
</dbReference>
<dbReference type="PROSITE" id="PS50850">
    <property type="entry name" value="MFS"/>
    <property type="match status" value="1"/>
</dbReference>
<feature type="transmembrane region" description="Helical" evidence="7">
    <location>
        <begin position="372"/>
        <end position="395"/>
    </location>
</feature>
<dbReference type="RefSeq" id="XP_031028063.1">
    <property type="nucleotide sequence ID" value="XM_031166109.1"/>
</dbReference>
<name>A0A507CGJ9_9FUNG</name>
<protein>
    <recommendedName>
        <fullName evidence="8">Major facilitator superfamily (MFS) profile domain-containing protein</fullName>
    </recommendedName>
</protein>
<evidence type="ECO:0000256" key="3">
    <source>
        <dbReference type="ARBA" id="ARBA00022475"/>
    </source>
</evidence>
<evidence type="ECO:0000256" key="4">
    <source>
        <dbReference type="ARBA" id="ARBA00022692"/>
    </source>
</evidence>
<keyword evidence="3" id="KW-1003">Cell membrane</keyword>
<reference evidence="9 10" key="1">
    <citation type="journal article" date="2019" name="Sci. Rep.">
        <title>Comparative genomics of chytrid fungi reveal insights into the obligate biotrophic and pathogenic lifestyle of Synchytrium endobioticum.</title>
        <authorList>
            <person name="van de Vossenberg B.T.L.H."/>
            <person name="Warris S."/>
            <person name="Nguyen H.D.T."/>
            <person name="van Gent-Pelzer M.P.E."/>
            <person name="Joly D.L."/>
            <person name="van de Geest H.C."/>
            <person name="Bonants P.J.M."/>
            <person name="Smith D.S."/>
            <person name="Levesque C.A."/>
            <person name="van der Lee T.A.J."/>
        </authorList>
    </citation>
    <scope>NUCLEOTIDE SEQUENCE [LARGE SCALE GENOMIC DNA]</scope>
    <source>
        <strain evidence="9 10">JEL517</strain>
    </source>
</reference>
<feature type="transmembrane region" description="Helical" evidence="7">
    <location>
        <begin position="238"/>
        <end position="260"/>
    </location>
</feature>
<dbReference type="PANTHER" id="PTHR23501">
    <property type="entry name" value="MAJOR FACILITATOR SUPERFAMILY"/>
    <property type="match status" value="1"/>
</dbReference>
<evidence type="ECO:0000313" key="9">
    <source>
        <dbReference type="EMBL" id="TPX38349.1"/>
    </source>
</evidence>
<dbReference type="FunFam" id="1.20.1720.10:FF:000004">
    <property type="entry name" value="EmrB/QacA family drug resistance transporter"/>
    <property type="match status" value="1"/>
</dbReference>
<dbReference type="PANTHER" id="PTHR23501:SF198">
    <property type="entry name" value="AZOLE RESISTANCE PROTEIN 1-RELATED"/>
    <property type="match status" value="1"/>
</dbReference>
<evidence type="ECO:0000256" key="7">
    <source>
        <dbReference type="SAM" id="Phobius"/>
    </source>
</evidence>
<sequence>MPVEDEATTLAPLEEKGQELAPKQIEEAPADVADDQGVVKMSRLSFFFVFMGLLLGVFLVALDQLIISVAVPAIAQEFDALSQISWLGTAYMLVGASSTPLYGKIADIFGRKPTFLFAIVTFELGSLVCALAPNIITLILGRAIAGLGLGGLFTLVLVIIADITTVKERPQYQGMIGGVFGLSSVVGPLVGGAFVDHLTWRWCFWINLPFGLITVLVVVFLLHLPSPTGSIGAKLARVDWIGAILTVLATICLVTPIIGGGSQFDWNSPICIALFVLSGVFFVLLVIWEARVAEPIIDAKIFSNRSVFGSLGVSAFVGMTFLSVIYYVSTFFIVVNNDSATLSGLHQLPGVVGLVGFSIISGILISRTGYYMPLNVIGGIILTVGVGLVSTWKIIAIQNSVEPRFIAPATALANFAQMLGGAIGLAIEGALITGQLSTKLGAFLPPALVDVVTKYPTSIREVVPAVYLDETLQAFAASIAFAYQVAIGFAALVFLSSLLIKQQPLRSGR</sequence>
<dbReference type="Gene3D" id="1.20.1720.10">
    <property type="entry name" value="Multidrug resistance protein D"/>
    <property type="match status" value="1"/>
</dbReference>
<feature type="transmembrane region" description="Helical" evidence="7">
    <location>
        <begin position="307"/>
        <end position="328"/>
    </location>
</feature>
<dbReference type="PRINTS" id="PR01036">
    <property type="entry name" value="TCRTETB"/>
</dbReference>
<dbReference type="GO" id="GO:0005886">
    <property type="term" value="C:plasma membrane"/>
    <property type="evidence" value="ECO:0007669"/>
    <property type="project" value="UniProtKB-SubCell"/>
</dbReference>
<evidence type="ECO:0000313" key="10">
    <source>
        <dbReference type="Proteomes" id="UP000319731"/>
    </source>
</evidence>
<dbReference type="InterPro" id="IPR011701">
    <property type="entry name" value="MFS"/>
</dbReference>
<evidence type="ECO:0000256" key="6">
    <source>
        <dbReference type="ARBA" id="ARBA00023136"/>
    </source>
</evidence>
<keyword evidence="2" id="KW-0813">Transport</keyword>
<dbReference type="CDD" id="cd17502">
    <property type="entry name" value="MFS_Azr1_MDR_like"/>
    <property type="match status" value="1"/>
</dbReference>
<gene>
    <name evidence="9" type="ORF">SmJEL517_g00179</name>
</gene>
<feature type="transmembrane region" description="Helical" evidence="7">
    <location>
        <begin position="474"/>
        <end position="500"/>
    </location>
</feature>
<dbReference type="STRING" id="1806994.A0A507CGJ9"/>
<evidence type="ECO:0000256" key="2">
    <source>
        <dbReference type="ARBA" id="ARBA00022448"/>
    </source>
</evidence>
<dbReference type="Proteomes" id="UP000319731">
    <property type="component" value="Unassembled WGS sequence"/>
</dbReference>
<dbReference type="InterPro" id="IPR020846">
    <property type="entry name" value="MFS_dom"/>
</dbReference>
<organism evidence="9 10">
    <name type="scientific">Synchytrium microbalum</name>
    <dbReference type="NCBI Taxonomy" id="1806994"/>
    <lineage>
        <taxon>Eukaryota</taxon>
        <taxon>Fungi</taxon>
        <taxon>Fungi incertae sedis</taxon>
        <taxon>Chytridiomycota</taxon>
        <taxon>Chytridiomycota incertae sedis</taxon>
        <taxon>Chytridiomycetes</taxon>
        <taxon>Synchytriales</taxon>
        <taxon>Synchytriaceae</taxon>
        <taxon>Synchytrium</taxon>
    </lineage>
</organism>
<keyword evidence="6 7" id="KW-0472">Membrane</keyword>
<feature type="transmembrane region" description="Helical" evidence="7">
    <location>
        <begin position="175"/>
        <end position="194"/>
    </location>
</feature>
<feature type="transmembrane region" description="Helical" evidence="7">
    <location>
        <begin position="142"/>
        <end position="163"/>
    </location>
</feature>
<comment type="subcellular location">
    <subcellularLocation>
        <location evidence="1">Cell membrane</location>
        <topology evidence="1">Multi-pass membrane protein</topology>
    </subcellularLocation>
</comment>
<comment type="caution">
    <text evidence="9">The sequence shown here is derived from an EMBL/GenBank/DDBJ whole genome shotgun (WGS) entry which is preliminary data.</text>
</comment>
<dbReference type="GeneID" id="42001406"/>
<feature type="transmembrane region" description="Helical" evidence="7">
    <location>
        <begin position="46"/>
        <end position="71"/>
    </location>
</feature>
<feature type="domain" description="Major facilitator superfamily (MFS) profile" evidence="8">
    <location>
        <begin position="49"/>
        <end position="503"/>
    </location>
</feature>
<dbReference type="InterPro" id="IPR036259">
    <property type="entry name" value="MFS_trans_sf"/>
</dbReference>
<accession>A0A507CGJ9</accession>
<keyword evidence="5 7" id="KW-1133">Transmembrane helix</keyword>
<evidence type="ECO:0000259" key="8">
    <source>
        <dbReference type="PROSITE" id="PS50850"/>
    </source>
</evidence>
<feature type="transmembrane region" description="Helical" evidence="7">
    <location>
        <begin position="206"/>
        <end position="226"/>
    </location>
</feature>
<evidence type="ECO:0000256" key="5">
    <source>
        <dbReference type="ARBA" id="ARBA00022989"/>
    </source>
</evidence>
<feature type="transmembrane region" description="Helical" evidence="7">
    <location>
        <begin position="348"/>
        <end position="365"/>
    </location>
</feature>
<dbReference type="OrthoDB" id="2147446at2759"/>
<proteinExistence type="predicted"/>
<dbReference type="Gene3D" id="1.20.1250.20">
    <property type="entry name" value="MFS general substrate transporter like domains"/>
    <property type="match status" value="1"/>
</dbReference>
<dbReference type="SUPFAM" id="SSF103473">
    <property type="entry name" value="MFS general substrate transporter"/>
    <property type="match status" value="1"/>
</dbReference>
<dbReference type="AlphaFoldDB" id="A0A507CGJ9"/>
<keyword evidence="4 7" id="KW-0812">Transmembrane</keyword>
<feature type="transmembrane region" description="Helical" evidence="7">
    <location>
        <begin position="266"/>
        <end position="287"/>
    </location>
</feature>
<keyword evidence="10" id="KW-1185">Reference proteome</keyword>
<feature type="transmembrane region" description="Helical" evidence="7">
    <location>
        <begin position="115"/>
        <end position="136"/>
    </location>
</feature>
<evidence type="ECO:0000256" key="1">
    <source>
        <dbReference type="ARBA" id="ARBA00004651"/>
    </source>
</evidence>